<dbReference type="AlphaFoldDB" id="A0A392NVP9"/>
<dbReference type="Pfam" id="PF08284">
    <property type="entry name" value="RVP_2"/>
    <property type="match status" value="1"/>
</dbReference>
<evidence type="ECO:0000313" key="1">
    <source>
        <dbReference type="EMBL" id="MCI02555.1"/>
    </source>
</evidence>
<dbReference type="PANTHER" id="PTHR33067">
    <property type="entry name" value="RNA-DIRECTED DNA POLYMERASE-RELATED"/>
    <property type="match status" value="1"/>
</dbReference>
<dbReference type="CDD" id="cd00303">
    <property type="entry name" value="retropepsin_like"/>
    <property type="match status" value="1"/>
</dbReference>
<dbReference type="InterPro" id="IPR021109">
    <property type="entry name" value="Peptidase_aspartic_dom_sf"/>
</dbReference>
<dbReference type="Proteomes" id="UP000265520">
    <property type="component" value="Unassembled WGS sequence"/>
</dbReference>
<keyword evidence="2" id="KW-1185">Reference proteome</keyword>
<dbReference type="Gene3D" id="2.40.70.10">
    <property type="entry name" value="Acid Proteases"/>
    <property type="match status" value="1"/>
</dbReference>
<dbReference type="SUPFAM" id="SSF50630">
    <property type="entry name" value="Acid proteases"/>
    <property type="match status" value="1"/>
</dbReference>
<dbReference type="EMBL" id="LXQA010049486">
    <property type="protein sequence ID" value="MCI02555.1"/>
    <property type="molecule type" value="Genomic_DNA"/>
</dbReference>
<proteinExistence type="predicted"/>
<name>A0A392NVP9_9FABA</name>
<comment type="caution">
    <text evidence="1">The sequence shown here is derived from an EMBL/GenBank/DDBJ whole genome shotgun (WGS) entry which is preliminary data.</text>
</comment>
<gene>
    <name evidence="1" type="ORF">A2U01_0023588</name>
</gene>
<reference evidence="1 2" key="1">
    <citation type="journal article" date="2018" name="Front. Plant Sci.">
        <title>Red Clover (Trifolium pratense) and Zigzag Clover (T. medium) - A Picture of Genomic Similarities and Differences.</title>
        <authorList>
            <person name="Dluhosova J."/>
            <person name="Istvanek J."/>
            <person name="Nedelnik J."/>
            <person name="Repkova J."/>
        </authorList>
    </citation>
    <scope>NUCLEOTIDE SEQUENCE [LARGE SCALE GENOMIC DNA]</scope>
    <source>
        <strain evidence="2">cv. 10/8</strain>
        <tissue evidence="1">Leaf</tissue>
    </source>
</reference>
<dbReference type="PANTHER" id="PTHR33067:SF9">
    <property type="entry name" value="RNA-DIRECTED DNA POLYMERASE"/>
    <property type="match status" value="1"/>
</dbReference>
<accession>A0A392NVP9</accession>
<organism evidence="1 2">
    <name type="scientific">Trifolium medium</name>
    <dbReference type="NCBI Taxonomy" id="97028"/>
    <lineage>
        <taxon>Eukaryota</taxon>
        <taxon>Viridiplantae</taxon>
        <taxon>Streptophyta</taxon>
        <taxon>Embryophyta</taxon>
        <taxon>Tracheophyta</taxon>
        <taxon>Spermatophyta</taxon>
        <taxon>Magnoliopsida</taxon>
        <taxon>eudicotyledons</taxon>
        <taxon>Gunneridae</taxon>
        <taxon>Pentapetalae</taxon>
        <taxon>rosids</taxon>
        <taxon>fabids</taxon>
        <taxon>Fabales</taxon>
        <taxon>Fabaceae</taxon>
        <taxon>Papilionoideae</taxon>
        <taxon>50 kb inversion clade</taxon>
        <taxon>NPAAA clade</taxon>
        <taxon>Hologalegina</taxon>
        <taxon>IRL clade</taxon>
        <taxon>Trifolieae</taxon>
        <taxon>Trifolium</taxon>
    </lineage>
</organism>
<sequence>MSQTNFESIQATVAYQGASIKNLETQIGQLSKLVNTFSQNYAGNTVDNPKNEVCKVVGERGKGVVENKKIEKKEETRERNEKELRQFQKRFKQMGMTLEEAYEEFMGELEEQYEEDKILAAECSHCVRSKLPPKQKDPGRFTVPCCFGKVKERALCDLGSSISLMSLSFAKKWKIEKLNTTDTMEIILADQSILYPSAIIKDVLVKIKDLIFPVDFVIVDIEKDTDIPIILGRPFLATSRAVIDM</sequence>
<protein>
    <submittedName>
        <fullName evidence="1">Uncharacterized protein</fullName>
    </submittedName>
</protein>
<evidence type="ECO:0000313" key="2">
    <source>
        <dbReference type="Proteomes" id="UP000265520"/>
    </source>
</evidence>